<sequence>MNSPTTPHFPEGIRFELCRFHSPLLTASRLISFPAPTEMFQFGAFPIITDHYGEVPFGDPGFIGSMHLPRAYRSLARPSSALEPSHPPDSIFPVYPNQIQLASSIQHLYTTSYACGSAQAIHPSPEIYFTGALDDFVKWRDLN</sequence>
<comment type="caution">
    <text evidence="1">The sequence shown here is derived from an EMBL/GenBank/DDBJ whole genome shotgun (WGS) entry which is preliminary data.</text>
</comment>
<dbReference type="EMBL" id="VSSQ01013758">
    <property type="protein sequence ID" value="MPM52214.1"/>
    <property type="molecule type" value="Genomic_DNA"/>
</dbReference>
<protein>
    <submittedName>
        <fullName evidence="1">Uncharacterized protein</fullName>
    </submittedName>
</protein>
<accession>A0A645ARI8</accession>
<proteinExistence type="predicted"/>
<name>A0A645ARI8_9ZZZZ</name>
<dbReference type="AlphaFoldDB" id="A0A645ARI8"/>
<evidence type="ECO:0000313" key="1">
    <source>
        <dbReference type="EMBL" id="MPM52214.1"/>
    </source>
</evidence>
<reference evidence="1" key="1">
    <citation type="submission" date="2019-08" db="EMBL/GenBank/DDBJ databases">
        <authorList>
            <person name="Kucharzyk K."/>
            <person name="Murdoch R.W."/>
            <person name="Higgins S."/>
            <person name="Loffler F."/>
        </authorList>
    </citation>
    <scope>NUCLEOTIDE SEQUENCE</scope>
</reference>
<gene>
    <name evidence="1" type="ORF">SDC9_98971</name>
</gene>
<organism evidence="1">
    <name type="scientific">bioreactor metagenome</name>
    <dbReference type="NCBI Taxonomy" id="1076179"/>
    <lineage>
        <taxon>unclassified sequences</taxon>
        <taxon>metagenomes</taxon>
        <taxon>ecological metagenomes</taxon>
    </lineage>
</organism>